<feature type="region of interest" description="Disordered" evidence="1">
    <location>
        <begin position="336"/>
        <end position="418"/>
    </location>
</feature>
<feature type="compositionally biased region" description="Basic and acidic residues" evidence="1">
    <location>
        <begin position="612"/>
        <end position="622"/>
    </location>
</feature>
<feature type="region of interest" description="Disordered" evidence="1">
    <location>
        <begin position="612"/>
        <end position="671"/>
    </location>
</feature>
<evidence type="ECO:0000313" key="2">
    <source>
        <dbReference type="EMBL" id="GEU50160.1"/>
    </source>
</evidence>
<sequence length="694" mass="79975">MNPVATQQVALDNSLVAPKKRQKIEKCNARIVFSKPQREETYQVTLEALKLSPCYPAFVITTEVLEIYKHQFWTTIKKIENSYAYEFKLDKKKFRVDTEVFREILQICPRILNQYFIEPPSEKELVTFIQELGYSGKCNMLSEDFMYQADNTKISSVRKEYMPYPIFTKVIINNFISKDNTISMRNMMKLHTARDDSLLSTLKFVSKTQDYQQYGALILDDMINQDMKDCKAYKTYYDFATRKVPPRKARKYKKVASPSRKLSPIKEAEPVKKAKRVKRSAKKSATAPTTGVVIKDTHVVSVSKKKEPAKGDGVGSQLDKGTSTKLWVLDVPSYEFDSDDKSWGDSEDESDDINDDENVNDDDSENEEDDGSDAYDIEKTDSSDDDKNPSFTLKGYNKEEHDEEYESDDDNENVFEEEDDDLYKDVDVKSLGAEHKKERKALLDFPLFGLDQRVITLETELSKLEQADHFTQLLEFVKSQLPTMMDDLLSTRIRYATRTTLESYTKEFEKKAQEERKLYIDVVKKSVKDIIKDEVKSLLPHILPKEVSDFATPVSTSLTEFELKKIILNKIERSKSYQAALEHRELYDGLVKSYNLDKDLFSSYENVYSLKRNHDDKDKDEDPSAGSDRGLKKQKTSKDAEPPKGLKTKESTSSPSKGTKPQPKSFAKSVQIEELMFETVDTEMLQDQECDIED</sequence>
<dbReference type="AlphaFoldDB" id="A0A6L2KN29"/>
<feature type="compositionally biased region" description="Basic residues" evidence="1">
    <location>
        <begin position="273"/>
        <end position="282"/>
    </location>
</feature>
<gene>
    <name evidence="2" type="ORF">Tci_022138</name>
</gene>
<evidence type="ECO:0000256" key="1">
    <source>
        <dbReference type="SAM" id="MobiDB-lite"/>
    </source>
</evidence>
<accession>A0A6L2KN29</accession>
<organism evidence="2">
    <name type="scientific">Tanacetum cinerariifolium</name>
    <name type="common">Dalmatian daisy</name>
    <name type="synonym">Chrysanthemum cinerariifolium</name>
    <dbReference type="NCBI Taxonomy" id="118510"/>
    <lineage>
        <taxon>Eukaryota</taxon>
        <taxon>Viridiplantae</taxon>
        <taxon>Streptophyta</taxon>
        <taxon>Embryophyta</taxon>
        <taxon>Tracheophyta</taxon>
        <taxon>Spermatophyta</taxon>
        <taxon>Magnoliopsida</taxon>
        <taxon>eudicotyledons</taxon>
        <taxon>Gunneridae</taxon>
        <taxon>Pentapetalae</taxon>
        <taxon>asterids</taxon>
        <taxon>campanulids</taxon>
        <taxon>Asterales</taxon>
        <taxon>Asteraceae</taxon>
        <taxon>Asteroideae</taxon>
        <taxon>Anthemideae</taxon>
        <taxon>Anthemidinae</taxon>
        <taxon>Tanacetum</taxon>
    </lineage>
</organism>
<dbReference type="EMBL" id="BKCJ010002673">
    <property type="protein sequence ID" value="GEU50160.1"/>
    <property type="molecule type" value="Genomic_DNA"/>
</dbReference>
<comment type="caution">
    <text evidence="2">The sequence shown here is derived from an EMBL/GenBank/DDBJ whole genome shotgun (WGS) entry which is preliminary data.</text>
</comment>
<proteinExistence type="predicted"/>
<feature type="compositionally biased region" description="Acidic residues" evidence="1">
    <location>
        <begin position="345"/>
        <end position="375"/>
    </location>
</feature>
<name>A0A6L2KN29_TANCI</name>
<protein>
    <submittedName>
        <fullName evidence="2">Uncharacterized protein</fullName>
    </submittedName>
</protein>
<feature type="compositionally biased region" description="Basic and acidic residues" evidence="1">
    <location>
        <begin position="636"/>
        <end position="650"/>
    </location>
</feature>
<feature type="compositionally biased region" description="Basic and acidic residues" evidence="1">
    <location>
        <begin position="376"/>
        <end position="388"/>
    </location>
</feature>
<feature type="region of interest" description="Disordered" evidence="1">
    <location>
        <begin position="249"/>
        <end position="290"/>
    </location>
</feature>
<feature type="compositionally biased region" description="Acidic residues" evidence="1">
    <location>
        <begin position="401"/>
        <end position="418"/>
    </location>
</feature>
<reference evidence="2" key="1">
    <citation type="journal article" date="2019" name="Sci. Rep.">
        <title>Draft genome of Tanacetum cinerariifolium, the natural source of mosquito coil.</title>
        <authorList>
            <person name="Yamashiro T."/>
            <person name="Shiraishi A."/>
            <person name="Satake H."/>
            <person name="Nakayama K."/>
        </authorList>
    </citation>
    <scope>NUCLEOTIDE SEQUENCE</scope>
</reference>